<protein>
    <submittedName>
        <fullName evidence="3">VCBS repeat protein</fullName>
    </submittedName>
</protein>
<proteinExistence type="predicted"/>
<dbReference type="SUPFAM" id="SSF69318">
    <property type="entry name" value="Integrin alpha N-terminal domain"/>
    <property type="match status" value="2"/>
</dbReference>
<dbReference type="RefSeq" id="WP_170150421.1">
    <property type="nucleotide sequence ID" value="NZ_RBIM01000004.1"/>
</dbReference>
<dbReference type="InterPro" id="IPR013517">
    <property type="entry name" value="FG-GAP"/>
</dbReference>
<dbReference type="PANTHER" id="PTHR46580">
    <property type="entry name" value="SENSOR KINASE-RELATED"/>
    <property type="match status" value="1"/>
</dbReference>
<dbReference type="InterPro" id="IPR028994">
    <property type="entry name" value="Integrin_alpha_N"/>
</dbReference>
<dbReference type="Proteomes" id="UP000273675">
    <property type="component" value="Unassembled WGS sequence"/>
</dbReference>
<accession>A0A495D6M7</accession>
<dbReference type="EMBL" id="RBIM01000004">
    <property type="protein sequence ID" value="RKQ96610.1"/>
    <property type="molecule type" value="Genomic_DNA"/>
</dbReference>
<feature type="signal peptide" evidence="2">
    <location>
        <begin position="1"/>
        <end position="20"/>
    </location>
</feature>
<sequence length="369" mass="39071">MKYFAIAIGLVCGFTAVTHAQAPFWLHPYNFFGKETALTASVNLGDLDGDGDLDGFAVNGRHWIQQDEVFLNNGMGLFRSAHDAGSDRATGYEAALADFDGDGDLDAAVARDLLPVLLLFNDGRANFDGGRDLGPVAQARSIAAADLDGDGDQDLVLVQRGETNRYFLNDGHGAFGPDIELPGAWQTIQVAIDDLDADGRSDLVFSNRGGEGVVLYRGLAEGGFAVPDLLGGELAMEIRAVEIGDVTGDGHPDIIAGGMEAQSVIFMNDGAGGFTQIERFGADTDVVFGLALSDFNQDGRTDIAIANAGVRNRVYFGTPDGFEALEVGDDPSDTYNLSVGDMNGDGRPDIVYAISEGSNYTLINRIDPD</sequence>
<comment type="caution">
    <text evidence="3">The sequence shown here is derived from an EMBL/GenBank/DDBJ whole genome shotgun (WGS) entry which is preliminary data.</text>
</comment>
<reference evidence="3 4" key="1">
    <citation type="submission" date="2018-10" db="EMBL/GenBank/DDBJ databases">
        <title>Genomic Encyclopedia of Type Strains, Phase IV (KMG-IV): sequencing the most valuable type-strain genomes for metagenomic binning, comparative biology and taxonomic classification.</title>
        <authorList>
            <person name="Goeker M."/>
        </authorList>
    </citation>
    <scope>NUCLEOTIDE SEQUENCE [LARGE SCALE GENOMIC DNA]</scope>
    <source>
        <strain evidence="3 4">DSM 4734</strain>
    </source>
</reference>
<evidence type="ECO:0000256" key="2">
    <source>
        <dbReference type="SAM" id="SignalP"/>
    </source>
</evidence>
<dbReference type="Gene3D" id="2.130.10.130">
    <property type="entry name" value="Integrin alpha, N-terminal"/>
    <property type="match status" value="2"/>
</dbReference>
<evidence type="ECO:0000313" key="4">
    <source>
        <dbReference type="Proteomes" id="UP000273675"/>
    </source>
</evidence>
<evidence type="ECO:0000313" key="3">
    <source>
        <dbReference type="EMBL" id="RKQ96610.1"/>
    </source>
</evidence>
<feature type="chain" id="PRO_5019821577" evidence="2">
    <location>
        <begin position="21"/>
        <end position="369"/>
    </location>
</feature>
<name>A0A495D6M7_9PROT</name>
<dbReference type="PANTHER" id="PTHR46580:SF4">
    <property type="entry name" value="ATP_GTP-BINDING PROTEIN"/>
    <property type="match status" value="1"/>
</dbReference>
<keyword evidence="1 2" id="KW-0732">Signal</keyword>
<organism evidence="3 4">
    <name type="scientific">Maricaulis maris</name>
    <dbReference type="NCBI Taxonomy" id="74318"/>
    <lineage>
        <taxon>Bacteria</taxon>
        <taxon>Pseudomonadati</taxon>
        <taxon>Pseudomonadota</taxon>
        <taxon>Alphaproteobacteria</taxon>
        <taxon>Maricaulales</taxon>
        <taxon>Maricaulaceae</taxon>
        <taxon>Maricaulis</taxon>
    </lineage>
</organism>
<gene>
    <name evidence="3" type="ORF">C7435_1942</name>
</gene>
<dbReference type="Pfam" id="PF13517">
    <property type="entry name" value="FG-GAP_3"/>
    <property type="match status" value="3"/>
</dbReference>
<evidence type="ECO:0000256" key="1">
    <source>
        <dbReference type="ARBA" id="ARBA00022729"/>
    </source>
</evidence>
<dbReference type="AlphaFoldDB" id="A0A495D6M7"/>